<keyword evidence="2" id="KW-1185">Reference proteome</keyword>
<sequence>MREFCELEILDDIITLRFEGKLSFDVTGQPQALRWDTLSPDTLTAPVLAAEWSLLLQ</sequence>
<protein>
    <submittedName>
        <fullName evidence="1">Uncharacterized protein</fullName>
    </submittedName>
</protein>
<evidence type="ECO:0000313" key="2">
    <source>
        <dbReference type="Proteomes" id="UP000008370"/>
    </source>
</evidence>
<dbReference type="GeneID" id="18911533"/>
<dbReference type="InParanoid" id="K5VVL8"/>
<dbReference type="OrthoDB" id="3247165at2759"/>
<proteinExistence type="predicted"/>
<organism evidence="1 2">
    <name type="scientific">Phanerochaete carnosa (strain HHB-10118-sp)</name>
    <name type="common">White-rot fungus</name>
    <name type="synonym">Peniophora carnosa</name>
    <dbReference type="NCBI Taxonomy" id="650164"/>
    <lineage>
        <taxon>Eukaryota</taxon>
        <taxon>Fungi</taxon>
        <taxon>Dikarya</taxon>
        <taxon>Basidiomycota</taxon>
        <taxon>Agaricomycotina</taxon>
        <taxon>Agaricomycetes</taxon>
        <taxon>Polyporales</taxon>
        <taxon>Phanerochaetaceae</taxon>
        <taxon>Phanerochaete</taxon>
    </lineage>
</organism>
<gene>
    <name evidence="1" type="ORF">PHACADRAFT_200752</name>
</gene>
<dbReference type="Proteomes" id="UP000008370">
    <property type="component" value="Unassembled WGS sequence"/>
</dbReference>
<reference evidence="1 2" key="1">
    <citation type="journal article" date="2012" name="BMC Genomics">
        <title>Comparative genomics of the white-rot fungi, Phanerochaete carnosa and P. chrysosporium, to elucidate the genetic basis of the distinct wood types they colonize.</title>
        <authorList>
            <person name="Suzuki H."/>
            <person name="MacDonald J."/>
            <person name="Syed K."/>
            <person name="Salamov A."/>
            <person name="Hori C."/>
            <person name="Aerts A."/>
            <person name="Henrissat B."/>
            <person name="Wiebenga A."/>
            <person name="vanKuyk P.A."/>
            <person name="Barry K."/>
            <person name="Lindquist E."/>
            <person name="LaButti K."/>
            <person name="Lapidus A."/>
            <person name="Lucas S."/>
            <person name="Coutinho P."/>
            <person name="Gong Y."/>
            <person name="Samejima M."/>
            <person name="Mahadevan R."/>
            <person name="Abou-Zaid M."/>
            <person name="de Vries R.P."/>
            <person name="Igarashi K."/>
            <person name="Yadav J.S."/>
            <person name="Grigoriev I.V."/>
            <person name="Master E.R."/>
        </authorList>
    </citation>
    <scope>NUCLEOTIDE SEQUENCE [LARGE SCALE GENOMIC DNA]</scope>
    <source>
        <strain evidence="1 2">HHB-10118-sp</strain>
    </source>
</reference>
<evidence type="ECO:0000313" key="1">
    <source>
        <dbReference type="EMBL" id="EKM50820.1"/>
    </source>
</evidence>
<dbReference type="AlphaFoldDB" id="K5VVL8"/>
<dbReference type="RefSeq" id="XP_007401080.1">
    <property type="nucleotide sequence ID" value="XM_007401018.1"/>
</dbReference>
<dbReference type="EMBL" id="JH930478">
    <property type="protein sequence ID" value="EKM50820.1"/>
    <property type="molecule type" value="Genomic_DNA"/>
</dbReference>
<accession>K5VVL8</accession>
<dbReference type="HOGENOM" id="CLU_2997176_0_0_1"/>
<dbReference type="KEGG" id="pco:PHACADRAFT_200752"/>
<name>K5VVL8_PHACS</name>